<evidence type="ECO:0000256" key="2">
    <source>
        <dbReference type="ARBA" id="ARBA00022771"/>
    </source>
</evidence>
<sequence>MGQASSLQSRRQESILERTEGGHGTQGGQHHNTTITERLTSSVDNTEQNEGEGGTSCENTSRAGRFRRHLTAFSRLGGLSPNRHHTSSSVSRIPYSIGNRRRSMFGSSIPRRNTVFELPQTHFSVSSNQLTTAEYLDLHTLNRGDYTFTLRDLPLVDISGIENHIPERLVTESLANNDHQLFRGIIRRSQRNTLSRNTRRALEISGRIRTNNDAIMQHSFNGNGLNAISLRPGEDQAAVLSRILSVAAAATAASLVGNNEQAIAEAQDIAMSQNPTNDRDSHVVDGSFEGFLRALQNGRLAAALRNGGSENGGGIPNENEENSSIQPLNFFRMFRFGNSQGNTQEGEDDSQNPRLVPIIIVGIRSVPPRDIATPDTQHTSPFFDTLANLSVNMPLNYETSYQRDAEERETNEQGVFSSNPSIHPVSMPERPISSSMNVLNGNLSNHEGIISNLESSGPSSVSASIFQNLGPTVQIPRHDTNIHASMSSGEPSVHHHHHHHHSSHIGSSSAQRLPNLNEHVSENLNLNNNNTSELNNNNTERVGDNSASRINNNIDGTSRSDNNRSDRSSTTRSGSSNNDNRHNSTRSWIIYVLGGSYPEDHPILTTPSLFTDSPTYEDMLLLSSLIGLAKSPVATKDEIESAGGLHVLSVNSPSADIYLEERCVICLNNYEIGEECRQLNKCKHFFHKACIDEWLMTGRNTCPTCRAEGVNSRKNKSPTSNITSEQSSTNIPMTGV</sequence>
<dbReference type="Pfam" id="PF13639">
    <property type="entry name" value="zf-RING_2"/>
    <property type="match status" value="1"/>
</dbReference>
<keyword evidence="1" id="KW-0479">Metal-binding</keyword>
<dbReference type="PANTHER" id="PTHR45969">
    <property type="entry name" value="RING ZINC FINGER PROTEIN-RELATED"/>
    <property type="match status" value="1"/>
</dbReference>
<dbReference type="AlphaFoldDB" id="A0A0W4ZI86"/>
<dbReference type="Proteomes" id="UP000054454">
    <property type="component" value="Unassembled WGS sequence"/>
</dbReference>
<dbReference type="EMBL" id="LFVZ01000008">
    <property type="protein sequence ID" value="KTW28074.1"/>
    <property type="molecule type" value="Genomic_DNA"/>
</dbReference>
<accession>A0A0W4ZI86</accession>
<dbReference type="VEuPathDB" id="FungiDB:T552_01936"/>
<evidence type="ECO:0000259" key="6">
    <source>
        <dbReference type="PROSITE" id="PS50089"/>
    </source>
</evidence>
<dbReference type="Gene3D" id="3.30.40.10">
    <property type="entry name" value="Zinc/RING finger domain, C3HC4 (zinc finger)"/>
    <property type="match status" value="1"/>
</dbReference>
<feature type="compositionally biased region" description="Low complexity" evidence="5">
    <location>
        <begin position="522"/>
        <end position="540"/>
    </location>
</feature>
<comment type="caution">
    <text evidence="7">The sequence shown here is derived from an EMBL/GenBank/DDBJ whole genome shotgun (WGS) entry which is preliminary data.</text>
</comment>
<keyword evidence="2 4" id="KW-0863">Zinc-finger</keyword>
<name>A0A0W4ZI86_PNEC8</name>
<dbReference type="PROSITE" id="PS50089">
    <property type="entry name" value="ZF_RING_2"/>
    <property type="match status" value="1"/>
</dbReference>
<feature type="compositionally biased region" description="Polar residues" evidence="5">
    <location>
        <begin position="545"/>
        <end position="554"/>
    </location>
</feature>
<evidence type="ECO:0000256" key="5">
    <source>
        <dbReference type="SAM" id="MobiDB-lite"/>
    </source>
</evidence>
<dbReference type="GO" id="GO:0061630">
    <property type="term" value="F:ubiquitin protein ligase activity"/>
    <property type="evidence" value="ECO:0007669"/>
    <property type="project" value="TreeGrafter"/>
</dbReference>
<dbReference type="PANTHER" id="PTHR45969:SF69">
    <property type="entry name" value="FINGER DOMAIN PROTEIN, PUTATIVE (AFU_ORTHOLOGUE AFUA_3G12190)-RELATED"/>
    <property type="match status" value="1"/>
</dbReference>
<feature type="compositionally biased region" description="Polar residues" evidence="5">
    <location>
        <begin position="717"/>
        <end position="736"/>
    </location>
</feature>
<evidence type="ECO:0000313" key="8">
    <source>
        <dbReference type="Proteomes" id="UP000054454"/>
    </source>
</evidence>
<evidence type="ECO:0000256" key="4">
    <source>
        <dbReference type="PROSITE-ProRule" id="PRU00175"/>
    </source>
</evidence>
<dbReference type="InterPro" id="IPR001841">
    <property type="entry name" value="Znf_RING"/>
</dbReference>
<dbReference type="GeneID" id="28936700"/>
<dbReference type="SMART" id="SM00184">
    <property type="entry name" value="RING"/>
    <property type="match status" value="1"/>
</dbReference>
<feature type="region of interest" description="Disordered" evidence="5">
    <location>
        <begin position="522"/>
        <end position="581"/>
    </location>
</feature>
<dbReference type="SUPFAM" id="SSF57850">
    <property type="entry name" value="RING/U-box"/>
    <property type="match status" value="1"/>
</dbReference>
<dbReference type="OrthoDB" id="8062037at2759"/>
<protein>
    <recommendedName>
        <fullName evidence="6">RING-type domain-containing protein</fullName>
    </recommendedName>
</protein>
<dbReference type="CDD" id="cd16461">
    <property type="entry name" value="RING-H2_EL5-like"/>
    <property type="match status" value="1"/>
</dbReference>
<feature type="compositionally biased region" description="Polar residues" evidence="5">
    <location>
        <begin position="412"/>
        <end position="421"/>
    </location>
</feature>
<dbReference type="InterPro" id="IPR013083">
    <property type="entry name" value="Znf_RING/FYVE/PHD"/>
</dbReference>
<proteinExistence type="predicted"/>
<dbReference type="GO" id="GO:0008270">
    <property type="term" value="F:zinc ion binding"/>
    <property type="evidence" value="ECO:0007669"/>
    <property type="project" value="UniProtKB-KW"/>
</dbReference>
<evidence type="ECO:0000256" key="3">
    <source>
        <dbReference type="ARBA" id="ARBA00022833"/>
    </source>
</evidence>
<keyword evidence="3" id="KW-0862">Zinc</keyword>
<feature type="region of interest" description="Disordered" evidence="5">
    <location>
        <begin position="18"/>
        <end position="63"/>
    </location>
</feature>
<organism evidence="7 8">
    <name type="scientific">Pneumocystis carinii (strain B80)</name>
    <name type="common">Rat pneumocystis pneumonia agent</name>
    <name type="synonym">Pneumocystis carinii f. sp. carinii</name>
    <dbReference type="NCBI Taxonomy" id="1408658"/>
    <lineage>
        <taxon>Eukaryota</taxon>
        <taxon>Fungi</taxon>
        <taxon>Dikarya</taxon>
        <taxon>Ascomycota</taxon>
        <taxon>Taphrinomycotina</taxon>
        <taxon>Pneumocystomycetes</taxon>
        <taxon>Pneumocystaceae</taxon>
        <taxon>Pneumocystis</taxon>
    </lineage>
</organism>
<feature type="compositionally biased region" description="Polar residues" evidence="5">
    <location>
        <begin position="37"/>
        <end position="48"/>
    </location>
</feature>
<dbReference type="GO" id="GO:0016567">
    <property type="term" value="P:protein ubiquitination"/>
    <property type="evidence" value="ECO:0007669"/>
    <property type="project" value="TreeGrafter"/>
</dbReference>
<keyword evidence="8" id="KW-1185">Reference proteome</keyword>
<evidence type="ECO:0000313" key="7">
    <source>
        <dbReference type="EMBL" id="KTW28074.1"/>
    </source>
</evidence>
<feature type="compositionally biased region" description="Basic residues" evidence="5">
    <location>
        <begin position="494"/>
        <end position="503"/>
    </location>
</feature>
<dbReference type="RefSeq" id="XP_018225783.1">
    <property type="nucleotide sequence ID" value="XM_018370497.1"/>
</dbReference>
<evidence type="ECO:0000256" key="1">
    <source>
        <dbReference type="ARBA" id="ARBA00022723"/>
    </source>
</evidence>
<feature type="domain" description="RING-type" evidence="6">
    <location>
        <begin position="663"/>
        <end position="706"/>
    </location>
</feature>
<feature type="region of interest" description="Disordered" evidence="5">
    <location>
        <begin position="403"/>
        <end position="424"/>
    </location>
</feature>
<gene>
    <name evidence="7" type="ORF">T552_01936</name>
</gene>
<feature type="region of interest" description="Disordered" evidence="5">
    <location>
        <begin position="482"/>
        <end position="510"/>
    </location>
</feature>
<reference evidence="8" key="1">
    <citation type="journal article" date="2016" name="Nat. Commun.">
        <title>Genome analysis of three Pneumocystis species reveals adaptation mechanisms to life exclusively in mammalian hosts.</title>
        <authorList>
            <person name="Ma L."/>
            <person name="Chen Z."/>
            <person name="Huang D.W."/>
            <person name="Kutty G."/>
            <person name="Ishihara M."/>
            <person name="Wang H."/>
            <person name="Abouelleil A."/>
            <person name="Bishop L."/>
            <person name="Davey E."/>
            <person name="Deng R."/>
            <person name="Deng X."/>
            <person name="Fan L."/>
            <person name="Fantoni G."/>
            <person name="Fitzgerald M."/>
            <person name="Gogineni E."/>
            <person name="Goldberg J.M."/>
            <person name="Handley G."/>
            <person name="Hu X."/>
            <person name="Huber C."/>
            <person name="Jiao X."/>
            <person name="Jones K."/>
            <person name="Levin J.Z."/>
            <person name="Liu Y."/>
            <person name="Macdonald P."/>
            <person name="Melnikov A."/>
            <person name="Raley C."/>
            <person name="Sassi M."/>
            <person name="Sherman B.T."/>
            <person name="Song X."/>
            <person name="Sykes S."/>
            <person name="Tran B."/>
            <person name="Walsh L."/>
            <person name="Xia Y."/>
            <person name="Yang J."/>
            <person name="Young S."/>
            <person name="Zeng Q."/>
            <person name="Zheng X."/>
            <person name="Stephens R."/>
            <person name="Nusbaum C."/>
            <person name="Birren B.W."/>
            <person name="Azadi P."/>
            <person name="Lempicki R.A."/>
            <person name="Cuomo C.A."/>
            <person name="Kovacs J.A."/>
        </authorList>
    </citation>
    <scope>NUCLEOTIDE SEQUENCE [LARGE SCALE GENOMIC DNA]</scope>
    <source>
        <strain evidence="8">B80</strain>
    </source>
</reference>
<feature type="region of interest" description="Disordered" evidence="5">
    <location>
        <begin position="707"/>
        <end position="736"/>
    </location>
</feature>